<dbReference type="InterPro" id="IPR029063">
    <property type="entry name" value="SAM-dependent_MTases_sf"/>
</dbReference>
<feature type="domain" description="Methyltransferase type 11" evidence="1">
    <location>
        <begin position="44"/>
        <end position="137"/>
    </location>
</feature>
<evidence type="ECO:0000313" key="2">
    <source>
        <dbReference type="EMBL" id="MDN4481939.1"/>
    </source>
</evidence>
<reference evidence="2 3" key="1">
    <citation type="submission" date="2023-06" db="EMBL/GenBank/DDBJ databases">
        <title>SYSU T0a273.</title>
        <authorList>
            <person name="Gao L."/>
            <person name="Fang B.-Z."/>
            <person name="Li W.-J."/>
        </authorList>
    </citation>
    <scope>NUCLEOTIDE SEQUENCE [LARGE SCALE GENOMIC DNA]</scope>
    <source>
        <strain evidence="2 3">SYSU T0a273</strain>
    </source>
</reference>
<protein>
    <submittedName>
        <fullName evidence="2">Class I SAM-dependent methyltransferase</fullName>
        <ecNumber evidence="2">2.1.1.-</ecNumber>
    </submittedName>
</protein>
<gene>
    <name evidence="2" type="ORF">QQ002_00105</name>
</gene>
<dbReference type="PANTHER" id="PTHR42912">
    <property type="entry name" value="METHYLTRANSFERASE"/>
    <property type="match status" value="1"/>
</dbReference>
<name>A0AB35MDU9_9MICO</name>
<dbReference type="InterPro" id="IPR050508">
    <property type="entry name" value="Methyltransf_Superfamily"/>
</dbReference>
<dbReference type="Pfam" id="PF08241">
    <property type="entry name" value="Methyltransf_11"/>
    <property type="match status" value="1"/>
</dbReference>
<accession>A0AB35MDU9</accession>
<dbReference type="Gene3D" id="3.40.50.150">
    <property type="entry name" value="Vaccinia Virus protein VP39"/>
    <property type="match status" value="1"/>
</dbReference>
<dbReference type="Proteomes" id="UP001172756">
    <property type="component" value="Unassembled WGS sequence"/>
</dbReference>
<evidence type="ECO:0000313" key="3">
    <source>
        <dbReference type="Proteomes" id="UP001172756"/>
    </source>
</evidence>
<proteinExistence type="predicted"/>
<dbReference type="SUPFAM" id="SSF53335">
    <property type="entry name" value="S-adenosyl-L-methionine-dependent methyltransferases"/>
    <property type="match status" value="1"/>
</dbReference>
<dbReference type="GO" id="GO:0008757">
    <property type="term" value="F:S-adenosylmethionine-dependent methyltransferase activity"/>
    <property type="evidence" value="ECO:0007669"/>
    <property type="project" value="InterPro"/>
</dbReference>
<dbReference type="GO" id="GO:0032259">
    <property type="term" value="P:methylation"/>
    <property type="evidence" value="ECO:0007669"/>
    <property type="project" value="UniProtKB-KW"/>
</dbReference>
<comment type="caution">
    <text evidence="2">The sequence shown here is derived from an EMBL/GenBank/DDBJ whole genome shotgun (WGS) entry which is preliminary data.</text>
</comment>
<evidence type="ECO:0000259" key="1">
    <source>
        <dbReference type="Pfam" id="PF08241"/>
    </source>
</evidence>
<dbReference type="EMBL" id="JAUHQB010000001">
    <property type="protein sequence ID" value="MDN4481939.1"/>
    <property type="molecule type" value="Genomic_DNA"/>
</dbReference>
<dbReference type="CDD" id="cd02440">
    <property type="entry name" value="AdoMet_MTases"/>
    <property type="match status" value="1"/>
</dbReference>
<dbReference type="EC" id="2.1.1.-" evidence="2"/>
<organism evidence="2 3">
    <name type="scientific">Demequina lignilytica</name>
    <dbReference type="NCBI Taxonomy" id="3051663"/>
    <lineage>
        <taxon>Bacteria</taxon>
        <taxon>Bacillati</taxon>
        <taxon>Actinomycetota</taxon>
        <taxon>Actinomycetes</taxon>
        <taxon>Micrococcales</taxon>
        <taxon>Demequinaceae</taxon>
        <taxon>Demequina</taxon>
    </lineage>
</organism>
<keyword evidence="2" id="KW-0489">Methyltransferase</keyword>
<dbReference type="AlphaFoldDB" id="A0AB35MDU9"/>
<dbReference type="InterPro" id="IPR013216">
    <property type="entry name" value="Methyltransf_11"/>
</dbReference>
<keyword evidence="2" id="KW-0808">Transferase</keyword>
<dbReference type="RefSeq" id="WP_301159196.1">
    <property type="nucleotide sequence ID" value="NZ_JAUHQB010000001.1"/>
</dbReference>
<sequence>MARERWGRLAPTYDEDHTYISGTDMVRRVQRWLRVQVPDGDVVELGCGTGLYTRAYAPRARRVIATDISQPMVDFASGRLEHHENVAVRRADACRTGLPSASADAVVAVNLLHIAEDPEGIVREARRLVRPGGRLLVVDFTSEGLPVRKVLSGMVRVLRRWGPMPQPKGARHLDLARLRRLVREAGFEDVDARLLVGEAMDADVLVGRAPGQRTGRG</sequence>